<dbReference type="RefSeq" id="WP_158204869.1">
    <property type="nucleotide sequence ID" value="NZ_WSZK01000018.1"/>
</dbReference>
<dbReference type="OrthoDB" id="213598at2157"/>
<protein>
    <submittedName>
        <fullName evidence="2">Uncharacterized protein</fullName>
    </submittedName>
</protein>
<evidence type="ECO:0000313" key="2">
    <source>
        <dbReference type="EMBL" id="MWG35180.1"/>
    </source>
</evidence>
<feature type="region of interest" description="Disordered" evidence="1">
    <location>
        <begin position="1"/>
        <end position="26"/>
    </location>
</feature>
<comment type="caution">
    <text evidence="2">The sequence shown here is derived from an EMBL/GenBank/DDBJ whole genome shotgun (WGS) entry which is preliminary data.</text>
</comment>
<organism evidence="2 3">
    <name type="scientific">Halomarina oriensis</name>
    <dbReference type="NCBI Taxonomy" id="671145"/>
    <lineage>
        <taxon>Archaea</taxon>
        <taxon>Methanobacteriati</taxon>
        <taxon>Methanobacteriota</taxon>
        <taxon>Stenosarchaea group</taxon>
        <taxon>Halobacteria</taxon>
        <taxon>Halobacteriales</taxon>
        <taxon>Natronomonadaceae</taxon>
        <taxon>Halomarina</taxon>
    </lineage>
</organism>
<proteinExistence type="predicted"/>
<dbReference type="EMBL" id="WSZK01000018">
    <property type="protein sequence ID" value="MWG35180.1"/>
    <property type="molecule type" value="Genomic_DNA"/>
</dbReference>
<evidence type="ECO:0000313" key="3">
    <source>
        <dbReference type="Proteomes" id="UP000451471"/>
    </source>
</evidence>
<evidence type="ECO:0000256" key="1">
    <source>
        <dbReference type="SAM" id="MobiDB-lite"/>
    </source>
</evidence>
<sequence>MELRDSFEAVASRASEGADAATTSVSEGIDVAREAASTGATAARDAATSNATTAREAAAAARRRVAPDGPAAFDRVSPTPDRLVALVRSASGHTERLPTEAVEPVVREYGLRTLALVETVDLGTTYRYGKAGFEYGGSYGRYVPFGNALPYVGLLAGLGAGVLDGADVVKVETLLDLTDRVPVALAEHFDLDVPTDLGATDGEAAELAGGPVGVTTDSLSSATEEATAEDYAAMEYDEFAGR</sequence>
<accession>A0A6B0GKN7</accession>
<name>A0A6B0GKN7_9EURY</name>
<dbReference type="Proteomes" id="UP000451471">
    <property type="component" value="Unassembled WGS sequence"/>
</dbReference>
<gene>
    <name evidence="2" type="ORF">GQS65_11895</name>
</gene>
<keyword evidence="3" id="KW-1185">Reference proteome</keyword>
<dbReference type="AlphaFoldDB" id="A0A6B0GKN7"/>
<reference evidence="2 3" key="1">
    <citation type="submission" date="2019-12" db="EMBL/GenBank/DDBJ databases">
        <title>Halocatena pleomorpha gen. nov. sp. nov., an extremely halophilic archaeon of family Halobacteriaceae isolated from saltpan soil.</title>
        <authorList>
            <person name="Pal Y."/>
            <person name="Verma A."/>
            <person name="Krishnamurthi S."/>
            <person name="Kumar P."/>
        </authorList>
    </citation>
    <scope>NUCLEOTIDE SEQUENCE [LARGE SCALE GENOMIC DNA]</scope>
    <source>
        <strain evidence="2 3">JCM 16495</strain>
    </source>
</reference>